<proteinExistence type="predicted"/>
<dbReference type="Proteomes" id="UP000826212">
    <property type="component" value="Chromosome"/>
</dbReference>
<evidence type="ECO:0000313" key="1">
    <source>
        <dbReference type="EMBL" id="QZE13942.1"/>
    </source>
</evidence>
<keyword evidence="2" id="KW-1185">Reference proteome</keyword>
<reference evidence="1" key="1">
    <citation type="submission" date="2021-08" db="EMBL/GenBank/DDBJ databases">
        <title>Novel anaerobic bacterium isolated from sea squirt in East Sea, Republic of Korea.</title>
        <authorList>
            <person name="Nguyen T.H."/>
            <person name="Li Z."/>
            <person name="Lee Y.-J."/>
            <person name="Ko J."/>
            <person name="Kim S.-G."/>
        </authorList>
    </citation>
    <scope>NUCLEOTIDE SEQUENCE</scope>
    <source>
        <strain evidence="1">KCTC 25031</strain>
    </source>
</reference>
<organism evidence="1 2">
    <name type="scientific">Halosquirtibacter laminarini</name>
    <dbReference type="NCBI Taxonomy" id="3374600"/>
    <lineage>
        <taxon>Bacteria</taxon>
        <taxon>Pseudomonadati</taxon>
        <taxon>Bacteroidota</taxon>
        <taxon>Bacteroidia</taxon>
        <taxon>Marinilabiliales</taxon>
        <taxon>Prolixibacteraceae</taxon>
        <taxon>Halosquirtibacter</taxon>
    </lineage>
</organism>
<name>A0AC61NEE5_9BACT</name>
<dbReference type="EMBL" id="CP081303">
    <property type="protein sequence ID" value="QZE13942.1"/>
    <property type="molecule type" value="Genomic_DNA"/>
</dbReference>
<protein>
    <submittedName>
        <fullName evidence="1">RagB/SusD family nutrient uptake outer membrane protein</fullName>
    </submittedName>
</protein>
<sequence length="649" mass="73694">MKNIISKYTLVTSAIVLFLLTSCDDFLDKKPLDQVTPQVYLNEESQLASYAITQYSFPTHGGWGIGTFGYDNNTDNQATSNSNKIYKPGQYRVGNVDSWTFSKIRKLNYFIEDVIPKWKEDKIRGNKTNIEHYIGEVYFLRAYEYFNKLQALGDFPIIRKVLKDQKEELIEASKRQPRNLVARFIISDLDSAIMLMKNNPSGGKNRLTKSAAQLFKSRVALFEGTWLKYHKGTAHVPGGQGWTGAGLSYLSDFTIDIDSEIDYFLKESKSAAKEVINEYSLTNNNHQLNAPEIWDNPYYDMFSAEDLTIFNEVIFWRSFNITENVYHHTNHYLQDSGGNSGYTKGFVESFLMSNGLPIYASGSGYSGDTTVKLVKKNRDERLQLFMKAKGEIITEADTAKAPNIISIAERRSVTGYDIKKGVSRYKNQSQNSTLGSIVFRATEAYLNYIEASYLLSGGIDATASKCWRDLRNRAGVNPDFNITIASTDMSKESKGDWGAYSKGALIDATLYNIRRERRCELMAEGSRMRDLKRWRALDQVHNYQIEGFNLWGGAILKDYEDDKGNSTLIPEGTSDSPNVSNQSNSNYLRPYQIIKKNNLVYDGYNWNKAHYLEPIAFSHFQLSSHGTPSESVIYQNPYWPIAANGTPID</sequence>
<gene>
    <name evidence="1" type="ORF">K4L44_15650</name>
</gene>
<evidence type="ECO:0000313" key="2">
    <source>
        <dbReference type="Proteomes" id="UP000826212"/>
    </source>
</evidence>
<accession>A0AC61NEE5</accession>